<dbReference type="InterPro" id="IPR007332">
    <property type="entry name" value="DUF411"/>
</dbReference>
<keyword evidence="1" id="KW-0732">Signal</keyword>
<dbReference type="RefSeq" id="WP_154725076.1">
    <property type="nucleotide sequence ID" value="NZ_CBTK010000319.1"/>
</dbReference>
<feature type="signal peptide" evidence="1">
    <location>
        <begin position="1"/>
        <end position="27"/>
    </location>
</feature>
<dbReference type="OrthoDB" id="14727at2"/>
<keyword evidence="3" id="KW-1185">Reference proteome</keyword>
<dbReference type="InterPro" id="IPR036249">
    <property type="entry name" value="Thioredoxin-like_sf"/>
</dbReference>
<accession>A0A7U7GGF1</accession>
<name>A0A7U7GGF1_9GAMM</name>
<dbReference type="Proteomes" id="UP000019184">
    <property type="component" value="Unassembled WGS sequence"/>
</dbReference>
<dbReference type="SUPFAM" id="SSF52833">
    <property type="entry name" value="Thioredoxin-like"/>
    <property type="match status" value="1"/>
</dbReference>
<gene>
    <name evidence="2" type="ORF">BN874_990039</name>
</gene>
<protein>
    <recommendedName>
        <fullName evidence="4">Metal-binding protein</fullName>
    </recommendedName>
</protein>
<dbReference type="AlphaFoldDB" id="A0A7U7GGF1"/>
<dbReference type="Pfam" id="PF04214">
    <property type="entry name" value="DUF411"/>
    <property type="match status" value="1"/>
</dbReference>
<evidence type="ECO:0008006" key="4">
    <source>
        <dbReference type="Google" id="ProtNLM"/>
    </source>
</evidence>
<proteinExistence type="predicted"/>
<comment type="caution">
    <text evidence="2">The sequence shown here is derived from an EMBL/GenBank/DDBJ whole genome shotgun (WGS) entry which is preliminary data.</text>
</comment>
<feature type="chain" id="PRO_5031076002" description="Metal-binding protein" evidence="1">
    <location>
        <begin position="28"/>
        <end position="156"/>
    </location>
</feature>
<dbReference type="EMBL" id="CBTK010000319">
    <property type="protein sequence ID" value="CDH47827.1"/>
    <property type="molecule type" value="Genomic_DNA"/>
</dbReference>
<evidence type="ECO:0000313" key="3">
    <source>
        <dbReference type="Proteomes" id="UP000019184"/>
    </source>
</evidence>
<reference evidence="2 3" key="1">
    <citation type="journal article" date="2014" name="ISME J.">
        <title>Candidatus Competibacter-lineage genomes retrieved from metagenomes reveal functional metabolic diversity.</title>
        <authorList>
            <person name="McIlroy S.J."/>
            <person name="Albertsen M."/>
            <person name="Andresen E.K."/>
            <person name="Saunders A.M."/>
            <person name="Kristiansen R."/>
            <person name="Stokholm-Bjerregaard M."/>
            <person name="Nielsen K.L."/>
            <person name="Nielsen P.H."/>
        </authorList>
    </citation>
    <scope>NUCLEOTIDE SEQUENCE [LARGE SCALE GENOMIC DNA]</scope>
    <source>
        <strain evidence="2 3">Run_B_J11</strain>
    </source>
</reference>
<sequence>MPTPSIDLKRRQLLAGSLLLALPRAWAAPSQPVVEVWKDPTCGCCKDWMAHLEKSGFEARVHDTGNAEIRKRLGIPIEYGSCHTAVVDGYALEGHVPVREIRRLLEERPNAIGLAVPAMPIGSPGMDGPEYGHRRDPYDVLLLARDGTSRIFQSYR</sequence>
<evidence type="ECO:0000313" key="2">
    <source>
        <dbReference type="EMBL" id="CDH47827.1"/>
    </source>
</evidence>
<organism evidence="2 3">
    <name type="scientific">Candidatus Contendobacter odensis Run_B_J11</name>
    <dbReference type="NCBI Taxonomy" id="1400861"/>
    <lineage>
        <taxon>Bacteria</taxon>
        <taxon>Pseudomonadati</taxon>
        <taxon>Pseudomonadota</taxon>
        <taxon>Gammaproteobacteria</taxon>
        <taxon>Candidatus Competibacteraceae</taxon>
        <taxon>Candidatus Contendibacter</taxon>
    </lineage>
</organism>
<evidence type="ECO:0000256" key="1">
    <source>
        <dbReference type="SAM" id="SignalP"/>
    </source>
</evidence>